<sequence>MQPLLPHLDLIISFIYKVVLPTGLILHTWHVLISAPLASCVFSTPSATMKTQGLYSNFFSSGLFSIKQPTRNRPTSMFAFPTGSGLKPFDDTSSSSQPASQPSASQSSKSTSSAPPYIRKHRHHSSFHFTMSSTASTSNSQATTNSQPTASPRSRRSSLLSFPGKMINRMSASFPMEPRSPRRSTSSSSRPQTSSGLRHEQATEITDVVWITEGGPIVSSKLLETSPKLHPLDPFASSPDTKSVFIDFSDTDTPVSTPNRESFISFSTSSKSSSLLHLPRRERPTSVQTMPLPPRSRRSSLQYPPPAQEKYDWAWMLDETTPIFTQKAGEELEQVEEADEIDPAQLDWRQFHIDLLQGDVAA</sequence>
<evidence type="ECO:0000313" key="2">
    <source>
        <dbReference type="EMBL" id="KDQ24971.1"/>
    </source>
</evidence>
<evidence type="ECO:0000313" key="3">
    <source>
        <dbReference type="Proteomes" id="UP000027073"/>
    </source>
</evidence>
<feature type="region of interest" description="Disordered" evidence="1">
    <location>
        <begin position="170"/>
        <end position="201"/>
    </location>
</feature>
<feature type="region of interest" description="Disordered" evidence="1">
    <location>
        <begin position="132"/>
        <end position="158"/>
    </location>
</feature>
<feature type="compositionally biased region" description="Low complexity" evidence="1">
    <location>
        <begin position="183"/>
        <end position="195"/>
    </location>
</feature>
<feature type="compositionally biased region" description="Low complexity" evidence="1">
    <location>
        <begin position="132"/>
        <end position="147"/>
    </location>
</feature>
<feature type="compositionally biased region" description="Low complexity" evidence="1">
    <location>
        <begin position="93"/>
        <end position="116"/>
    </location>
</feature>
<dbReference type="EMBL" id="KL198011">
    <property type="protein sequence ID" value="KDQ24971.1"/>
    <property type="molecule type" value="Genomic_DNA"/>
</dbReference>
<dbReference type="InParanoid" id="A0A067NMX2"/>
<dbReference type="AlphaFoldDB" id="A0A067NMX2"/>
<organism evidence="2 3">
    <name type="scientific">Pleurotus ostreatus (strain PC15)</name>
    <name type="common">Oyster mushroom</name>
    <dbReference type="NCBI Taxonomy" id="1137138"/>
    <lineage>
        <taxon>Eukaryota</taxon>
        <taxon>Fungi</taxon>
        <taxon>Dikarya</taxon>
        <taxon>Basidiomycota</taxon>
        <taxon>Agaricomycotina</taxon>
        <taxon>Agaricomycetes</taxon>
        <taxon>Agaricomycetidae</taxon>
        <taxon>Agaricales</taxon>
        <taxon>Pleurotineae</taxon>
        <taxon>Pleurotaceae</taxon>
        <taxon>Pleurotus</taxon>
    </lineage>
</organism>
<dbReference type="OrthoDB" id="2635882at2759"/>
<evidence type="ECO:0000256" key="1">
    <source>
        <dbReference type="SAM" id="MobiDB-lite"/>
    </source>
</evidence>
<accession>A0A067NMX2</accession>
<feature type="region of interest" description="Disordered" evidence="1">
    <location>
        <begin position="274"/>
        <end position="305"/>
    </location>
</feature>
<dbReference type="Proteomes" id="UP000027073">
    <property type="component" value="Unassembled WGS sequence"/>
</dbReference>
<feature type="region of interest" description="Disordered" evidence="1">
    <location>
        <begin position="88"/>
        <end position="118"/>
    </location>
</feature>
<dbReference type="HOGENOM" id="CLU_765294_0_0_1"/>
<proteinExistence type="predicted"/>
<name>A0A067NMX2_PLEO1</name>
<reference evidence="3" key="1">
    <citation type="journal article" date="2014" name="Proc. Natl. Acad. Sci. U.S.A.">
        <title>Extensive sampling of basidiomycete genomes demonstrates inadequacy of the white-rot/brown-rot paradigm for wood decay fungi.</title>
        <authorList>
            <person name="Riley R."/>
            <person name="Salamov A.A."/>
            <person name="Brown D.W."/>
            <person name="Nagy L.G."/>
            <person name="Floudas D."/>
            <person name="Held B.W."/>
            <person name="Levasseur A."/>
            <person name="Lombard V."/>
            <person name="Morin E."/>
            <person name="Otillar R."/>
            <person name="Lindquist E.A."/>
            <person name="Sun H."/>
            <person name="LaButti K.M."/>
            <person name="Schmutz J."/>
            <person name="Jabbour D."/>
            <person name="Luo H."/>
            <person name="Baker S.E."/>
            <person name="Pisabarro A.G."/>
            <person name="Walton J.D."/>
            <person name="Blanchette R.A."/>
            <person name="Henrissat B."/>
            <person name="Martin F."/>
            <person name="Cullen D."/>
            <person name="Hibbett D.S."/>
            <person name="Grigoriev I.V."/>
        </authorList>
    </citation>
    <scope>NUCLEOTIDE SEQUENCE [LARGE SCALE GENOMIC DNA]</scope>
    <source>
        <strain evidence="3">PC15</strain>
    </source>
</reference>
<dbReference type="VEuPathDB" id="FungiDB:PLEOSDRAFT_1114015"/>
<gene>
    <name evidence="2" type="ORF">PLEOSDRAFT_1114015</name>
</gene>
<protein>
    <submittedName>
        <fullName evidence="2">Uncharacterized protein</fullName>
    </submittedName>
</protein>